<keyword evidence="4" id="KW-0731">Sigma factor</keyword>
<dbReference type="Gene3D" id="3.10.450.50">
    <property type="match status" value="1"/>
</dbReference>
<evidence type="ECO:0000259" key="7">
    <source>
        <dbReference type="Pfam" id="PF08281"/>
    </source>
</evidence>
<dbReference type="InterPro" id="IPR032710">
    <property type="entry name" value="NTF2-like_dom_sf"/>
</dbReference>
<evidence type="ECO:0000259" key="6">
    <source>
        <dbReference type="Pfam" id="PF04542"/>
    </source>
</evidence>
<feature type="domain" description="RNA polymerase sigma-70 region 2" evidence="6">
    <location>
        <begin position="16"/>
        <end position="78"/>
    </location>
</feature>
<evidence type="ECO:0000256" key="4">
    <source>
        <dbReference type="ARBA" id="ARBA00023082"/>
    </source>
</evidence>
<comment type="similarity">
    <text evidence="1">Belongs to the sigma-70 factor family. ECF subfamily.</text>
</comment>
<name>A0AB39BH43_9MICO</name>
<evidence type="ECO:0000256" key="3">
    <source>
        <dbReference type="ARBA" id="ARBA00023015"/>
    </source>
</evidence>
<dbReference type="PANTHER" id="PTHR30173:SF43">
    <property type="entry name" value="ECF RNA POLYMERASE SIGMA FACTOR SIGI-RELATED"/>
    <property type="match status" value="1"/>
</dbReference>
<keyword evidence="5" id="KW-0804">Transcription</keyword>
<dbReference type="InterPro" id="IPR036388">
    <property type="entry name" value="WH-like_DNA-bd_sf"/>
</dbReference>
<dbReference type="GO" id="GO:0016987">
    <property type="term" value="F:sigma factor activity"/>
    <property type="evidence" value="ECO:0007669"/>
    <property type="project" value="UniProtKB-KW"/>
</dbReference>
<dbReference type="InterPro" id="IPR013325">
    <property type="entry name" value="RNA_pol_sigma_r2"/>
</dbReference>
<dbReference type="GO" id="GO:0006352">
    <property type="term" value="P:DNA-templated transcription initiation"/>
    <property type="evidence" value="ECO:0007669"/>
    <property type="project" value="InterPro"/>
</dbReference>
<dbReference type="SUPFAM" id="SSF54427">
    <property type="entry name" value="NTF2-like"/>
    <property type="match status" value="1"/>
</dbReference>
<dbReference type="EMBL" id="CP162511">
    <property type="protein sequence ID" value="XDI05715.1"/>
    <property type="molecule type" value="Genomic_DNA"/>
</dbReference>
<dbReference type="RefSeq" id="WP_368498104.1">
    <property type="nucleotide sequence ID" value="NZ_CP162511.1"/>
</dbReference>
<dbReference type="NCBIfam" id="TIGR02937">
    <property type="entry name" value="sigma70-ECF"/>
    <property type="match status" value="1"/>
</dbReference>
<dbReference type="SUPFAM" id="SSF88659">
    <property type="entry name" value="Sigma3 and sigma4 domains of RNA polymerase sigma factors"/>
    <property type="match status" value="1"/>
</dbReference>
<feature type="domain" description="RNA polymerase sigma factor 70 region 4 type 2" evidence="7">
    <location>
        <begin position="119"/>
        <end position="171"/>
    </location>
</feature>
<evidence type="ECO:0000256" key="5">
    <source>
        <dbReference type="ARBA" id="ARBA00023163"/>
    </source>
</evidence>
<dbReference type="Pfam" id="PF04542">
    <property type="entry name" value="Sigma70_r2"/>
    <property type="match status" value="1"/>
</dbReference>
<protein>
    <submittedName>
        <fullName evidence="8">RNA polymerase sigma factor SigJ</fullName>
    </submittedName>
</protein>
<evidence type="ECO:0000256" key="1">
    <source>
        <dbReference type="ARBA" id="ARBA00010641"/>
    </source>
</evidence>
<evidence type="ECO:0000313" key="8">
    <source>
        <dbReference type="EMBL" id="XDI05715.1"/>
    </source>
</evidence>
<dbReference type="Gene3D" id="1.10.1740.10">
    <property type="match status" value="1"/>
</dbReference>
<dbReference type="GO" id="GO:0003677">
    <property type="term" value="F:DNA binding"/>
    <property type="evidence" value="ECO:0007669"/>
    <property type="project" value="InterPro"/>
</dbReference>
<gene>
    <name evidence="8" type="primary">sigJ</name>
    <name evidence="8" type="ORF">ABFY20_01085</name>
</gene>
<dbReference type="Pfam" id="PF08281">
    <property type="entry name" value="Sigma70_r4_2"/>
    <property type="match status" value="1"/>
</dbReference>
<reference evidence="8" key="1">
    <citation type="submission" date="2024-05" db="EMBL/GenBank/DDBJ databases">
        <title>Herbiconiux sp. A18JL235.</title>
        <authorList>
            <person name="Zhang G."/>
        </authorList>
    </citation>
    <scope>NUCLEOTIDE SEQUENCE</scope>
    <source>
        <strain evidence="8">A18JL235</strain>
    </source>
</reference>
<dbReference type="PANTHER" id="PTHR30173">
    <property type="entry name" value="SIGMA 19 FACTOR"/>
    <property type="match status" value="1"/>
</dbReference>
<dbReference type="InterPro" id="IPR013324">
    <property type="entry name" value="RNA_pol_sigma_r3/r4-like"/>
</dbReference>
<dbReference type="AlphaFoldDB" id="A0AB39BH43"/>
<dbReference type="Gene3D" id="1.10.10.10">
    <property type="entry name" value="Winged helix-like DNA-binding domain superfamily/Winged helix DNA-binding domain"/>
    <property type="match status" value="1"/>
</dbReference>
<evidence type="ECO:0000256" key="2">
    <source>
        <dbReference type="ARBA" id="ARBA00011344"/>
    </source>
</evidence>
<proteinExistence type="inferred from homology"/>
<dbReference type="NCBIfam" id="NF007214">
    <property type="entry name" value="PRK09636.1"/>
    <property type="match status" value="1"/>
</dbReference>
<comment type="subunit">
    <text evidence="2">Interacts transiently with the RNA polymerase catalytic core formed by RpoA, RpoB, RpoC and RpoZ (2 alpha, 1 beta, 1 beta' and 1 omega subunit) to form the RNA polymerase holoenzyme that can initiate transcription.</text>
</comment>
<dbReference type="InterPro" id="IPR052704">
    <property type="entry name" value="ECF_Sigma-70_Domain"/>
</dbReference>
<accession>A0AB39BH43</accession>
<dbReference type="InterPro" id="IPR007627">
    <property type="entry name" value="RNA_pol_sigma70_r2"/>
</dbReference>
<dbReference type="SUPFAM" id="SSF88946">
    <property type="entry name" value="Sigma2 domain of RNA polymerase sigma factors"/>
    <property type="match status" value="1"/>
</dbReference>
<keyword evidence="3" id="KW-0805">Transcription regulation</keyword>
<dbReference type="InterPro" id="IPR014284">
    <property type="entry name" value="RNA_pol_sigma-70_dom"/>
</dbReference>
<dbReference type="InterPro" id="IPR013249">
    <property type="entry name" value="RNA_pol_sigma70_r4_t2"/>
</dbReference>
<sequence>MSVPHGDSLGQVLGERRHLLAVAFRMLGTSADAEDAVQEAYARWFRLSDDERAGIRSPEAWLTRVTANVCLDVLGSARHRREQYVGEWLPEPLSGTAVGGGSTAVDPLDRVTLDDSVTMALLVMLESLTPAERVAFVLHDVFAMPFDEIAVIVGRTPQATRKLASTARRHIAERRRREASAERHDEVVREFWAACESGDLSGLLTLLDPSAVTRVDGGGQVRAVLKPILGADKVARFLLGGLAKQGELVPSLETVHGLAGIVFRLDGIVAGVATLDVHDDLVTDIWFTLNPAKLTTWNQP</sequence>
<organism evidence="8">
    <name type="scientific">Herbiconiux sp. A18JL235</name>
    <dbReference type="NCBI Taxonomy" id="3152363"/>
    <lineage>
        <taxon>Bacteria</taxon>
        <taxon>Bacillati</taxon>
        <taxon>Actinomycetota</taxon>
        <taxon>Actinomycetes</taxon>
        <taxon>Micrococcales</taxon>
        <taxon>Microbacteriaceae</taxon>
        <taxon>Herbiconiux</taxon>
    </lineage>
</organism>